<organism evidence="12 13">
    <name type="scientific">Anaerovirgula multivorans</name>
    <dbReference type="NCBI Taxonomy" id="312168"/>
    <lineage>
        <taxon>Bacteria</taxon>
        <taxon>Bacillati</taxon>
        <taxon>Bacillota</taxon>
        <taxon>Clostridia</taxon>
        <taxon>Peptostreptococcales</taxon>
        <taxon>Natronincolaceae</taxon>
        <taxon>Anaerovirgula</taxon>
    </lineage>
</organism>
<evidence type="ECO:0000256" key="1">
    <source>
        <dbReference type="ARBA" id="ARBA00001426"/>
    </source>
</evidence>
<evidence type="ECO:0000256" key="5">
    <source>
        <dbReference type="ARBA" id="ARBA00011973"/>
    </source>
</evidence>
<feature type="binding site" evidence="10">
    <location>
        <position position="290"/>
    </location>
    <ligand>
        <name>Mg(2+)</name>
        <dbReference type="ChEBI" id="CHEBI:18420"/>
    </ligand>
</feature>
<evidence type="ECO:0000256" key="7">
    <source>
        <dbReference type="ARBA" id="ARBA00022842"/>
    </source>
</evidence>
<evidence type="ECO:0000256" key="8">
    <source>
        <dbReference type="ARBA" id="ARBA00023239"/>
    </source>
</evidence>
<feature type="binding site" evidence="10">
    <location>
        <position position="267"/>
    </location>
    <ligand>
        <name>Mg(2+)</name>
        <dbReference type="ChEBI" id="CHEBI:18420"/>
    </ligand>
</feature>
<dbReference type="InterPro" id="IPR036849">
    <property type="entry name" value="Enolase-like_C_sf"/>
</dbReference>
<dbReference type="EC" id="4.2.1.40" evidence="5"/>
<evidence type="ECO:0000256" key="10">
    <source>
        <dbReference type="PIRSR" id="PIRSR634598-3"/>
    </source>
</evidence>
<evidence type="ECO:0000313" key="13">
    <source>
        <dbReference type="Proteomes" id="UP000198304"/>
    </source>
</evidence>
<dbReference type="Pfam" id="PF02746">
    <property type="entry name" value="MR_MLE_N"/>
    <property type="match status" value="1"/>
</dbReference>
<feature type="active site" description="Proton acceptor" evidence="9">
    <location>
        <position position="340"/>
    </location>
</feature>
<dbReference type="Gene3D" id="3.20.20.120">
    <property type="entry name" value="Enolase-like C-terminal domain"/>
    <property type="match status" value="1"/>
</dbReference>
<evidence type="ECO:0000256" key="6">
    <source>
        <dbReference type="ARBA" id="ARBA00022723"/>
    </source>
</evidence>
<dbReference type="OrthoDB" id="193563at2"/>
<dbReference type="GO" id="GO:0046872">
    <property type="term" value="F:metal ion binding"/>
    <property type="evidence" value="ECO:0007669"/>
    <property type="project" value="UniProtKB-KW"/>
</dbReference>
<gene>
    <name evidence="12" type="ORF">SAMN05446037_102437</name>
</gene>
<dbReference type="SUPFAM" id="SSF54826">
    <property type="entry name" value="Enolase N-terminal domain-like"/>
    <property type="match status" value="1"/>
</dbReference>
<dbReference type="PANTHER" id="PTHR48080:SF4">
    <property type="entry name" value="GLUCARATE DEHYDRATASE"/>
    <property type="match status" value="1"/>
</dbReference>
<keyword evidence="6 10" id="KW-0479">Metal-binding</keyword>
<keyword evidence="13" id="KW-1185">Reference proteome</keyword>
<dbReference type="InterPro" id="IPR013342">
    <property type="entry name" value="Mandelate_racemase_C"/>
</dbReference>
<keyword evidence="7 10" id="KW-0460">Magnesium</keyword>
<dbReference type="InterPro" id="IPR029017">
    <property type="entry name" value="Enolase-like_N"/>
</dbReference>
<dbReference type="GO" id="GO:0008872">
    <property type="term" value="F:glucarate dehydratase activity"/>
    <property type="evidence" value="ECO:0007669"/>
    <property type="project" value="UniProtKB-EC"/>
</dbReference>
<protein>
    <recommendedName>
        <fullName evidence="5">glucarate dehydratase</fullName>
        <ecNumber evidence="5">4.2.1.40</ecNumber>
    </recommendedName>
</protein>
<feature type="active site" description="Proton acceptor" evidence="9">
    <location>
        <position position="208"/>
    </location>
</feature>
<feature type="domain" description="Mandelate racemase/muconate lactonizing enzyme C-terminal" evidence="11">
    <location>
        <begin position="186"/>
        <end position="280"/>
    </location>
</feature>
<feature type="binding site" evidence="10">
    <location>
        <position position="236"/>
    </location>
    <ligand>
        <name>Mg(2+)</name>
        <dbReference type="ChEBI" id="CHEBI:18420"/>
    </ligand>
</feature>
<dbReference type="InterPro" id="IPR013341">
    <property type="entry name" value="Mandelate_racemase_N_dom"/>
</dbReference>
<keyword evidence="8" id="KW-0456">Lyase</keyword>
<proteinExistence type="inferred from homology"/>
<evidence type="ECO:0000256" key="2">
    <source>
        <dbReference type="ARBA" id="ARBA00001946"/>
    </source>
</evidence>
<dbReference type="CDD" id="cd03323">
    <property type="entry name" value="D-glucarate_dehydratase"/>
    <property type="match status" value="1"/>
</dbReference>
<dbReference type="InterPro" id="IPR034598">
    <property type="entry name" value="GlucD-like"/>
</dbReference>
<name>A0A239HWF3_9FIRM</name>
<evidence type="ECO:0000256" key="9">
    <source>
        <dbReference type="PIRSR" id="PIRSR634598-1"/>
    </source>
</evidence>
<dbReference type="SFLD" id="SFLDF00005">
    <property type="entry name" value="glucarate_dehydratase"/>
    <property type="match status" value="1"/>
</dbReference>
<evidence type="ECO:0000313" key="12">
    <source>
        <dbReference type="EMBL" id="SNS85716.1"/>
    </source>
</evidence>
<dbReference type="RefSeq" id="WP_089284373.1">
    <property type="nucleotide sequence ID" value="NZ_FZOJ01000024.1"/>
</dbReference>
<dbReference type="SUPFAM" id="SSF51604">
    <property type="entry name" value="Enolase C-terminal domain-like"/>
    <property type="match status" value="1"/>
</dbReference>
<accession>A0A239HWF3</accession>
<dbReference type="PANTHER" id="PTHR48080">
    <property type="entry name" value="D-GALACTONATE DEHYDRATASE-RELATED"/>
    <property type="match status" value="1"/>
</dbReference>
<sequence length="446" mass="49485">MKNQGTPIITDMKVIPVAGYDSALLTLSGCHGPFFTRNIVILTDNSGNVGLGEVHGGDDITKALENYKPFVIGKEIGDYKSIINTLRNGKHGDDNSEGLQGLDLKNLKFVVHAETAVECALLDLLGKFMNLPVAALLGDGVQRDKILILGYLFYIADKNKINLPYLDESNRSDRWFRNRRNGALTKEAIVEQAHAAKERYGFKDFKLKGGVLEGEKEIDAIIALSKAFPDARINIDPNGAWSLKEAIHLCKGLKGVLSYAEDPCGPEKGYSGREIMSEFKMATGLQTATNMIATDWRQFHHCIISKAVDIPLADPHFWTMSGSVRVAQVCNDWGMTWGSHSNNHFDISLAIFAHCAAAAPGEITAMDTHWIWQDGQYLTKNPMEIKDGYITMPKKTGLGLEIDMDKVMEAHELYKKLDSGDRNDAIAMQHLISNWKFDSKKPCLVR</sequence>
<dbReference type="InterPro" id="IPR034593">
    <property type="entry name" value="DgoD-like"/>
</dbReference>
<dbReference type="AlphaFoldDB" id="A0A239HWF3"/>
<reference evidence="12 13" key="1">
    <citation type="submission" date="2017-06" db="EMBL/GenBank/DDBJ databases">
        <authorList>
            <person name="Kim H.J."/>
            <person name="Triplett B.A."/>
        </authorList>
    </citation>
    <scope>NUCLEOTIDE SEQUENCE [LARGE SCALE GENOMIC DNA]</scope>
    <source>
        <strain evidence="12 13">SCA</strain>
    </source>
</reference>
<comment type="catalytic activity">
    <reaction evidence="1">
        <text>D-glucarate = 5-dehydro-4-deoxy-D-glucarate + H2O</text>
        <dbReference type="Rhea" id="RHEA:14573"/>
        <dbReference type="ChEBI" id="CHEBI:15377"/>
        <dbReference type="ChEBI" id="CHEBI:30612"/>
        <dbReference type="ChEBI" id="CHEBI:42819"/>
        <dbReference type="EC" id="4.2.1.40"/>
    </reaction>
</comment>
<dbReference type="EMBL" id="FZOJ01000024">
    <property type="protein sequence ID" value="SNS85716.1"/>
    <property type="molecule type" value="Genomic_DNA"/>
</dbReference>
<comment type="cofactor">
    <cofactor evidence="2 10">
        <name>Mg(2+)</name>
        <dbReference type="ChEBI" id="CHEBI:18420"/>
    </cofactor>
</comment>
<comment type="pathway">
    <text evidence="3">Carbohydrate acid metabolism; D-glucarate degradation; 2,5-dioxopentanoate from D-glucarate: step 1/2.</text>
</comment>
<evidence type="ECO:0000259" key="11">
    <source>
        <dbReference type="SMART" id="SM00922"/>
    </source>
</evidence>
<evidence type="ECO:0000256" key="3">
    <source>
        <dbReference type="ARBA" id="ARBA00005183"/>
    </source>
</evidence>
<dbReference type="SMART" id="SM00922">
    <property type="entry name" value="MR_MLE"/>
    <property type="match status" value="1"/>
</dbReference>
<dbReference type="SFLD" id="SFLDS00001">
    <property type="entry name" value="Enolase"/>
    <property type="match status" value="1"/>
</dbReference>
<dbReference type="Proteomes" id="UP000198304">
    <property type="component" value="Unassembled WGS sequence"/>
</dbReference>
<dbReference type="SFLD" id="SFLDG00055">
    <property type="entry name" value="glucarate_dehydratase"/>
    <property type="match status" value="1"/>
</dbReference>
<evidence type="ECO:0000256" key="4">
    <source>
        <dbReference type="ARBA" id="ARBA00009938"/>
    </source>
</evidence>
<dbReference type="Gene3D" id="3.30.390.10">
    <property type="entry name" value="Enolase-like, N-terminal domain"/>
    <property type="match status" value="1"/>
</dbReference>
<dbReference type="InterPro" id="IPR029065">
    <property type="entry name" value="Enolase_C-like"/>
</dbReference>
<dbReference type="Pfam" id="PF13378">
    <property type="entry name" value="MR_MLE_C"/>
    <property type="match status" value="1"/>
</dbReference>
<comment type="similarity">
    <text evidence="4">Belongs to the mandelate racemase/muconate lactonizing enzyme family. GlucD subfamily.</text>
</comment>